<dbReference type="Pfam" id="PF19991">
    <property type="entry name" value="HMA_2"/>
    <property type="match status" value="1"/>
</dbReference>
<dbReference type="InterPro" id="IPR008250">
    <property type="entry name" value="ATPase_P-typ_transduc_dom_A_sf"/>
</dbReference>
<dbReference type="PANTHER" id="PTHR48085:SF5">
    <property type="entry name" value="CADMIUM_ZINC-TRANSPORTING ATPASE HMA4-RELATED"/>
    <property type="match status" value="1"/>
</dbReference>
<dbReference type="InterPro" id="IPR059000">
    <property type="entry name" value="ATPase_P-type_domA"/>
</dbReference>
<feature type="transmembrane region" description="Helical" evidence="9">
    <location>
        <begin position="202"/>
        <end position="223"/>
    </location>
</feature>
<name>A0A8S0X3Z8_9FIRM</name>
<keyword evidence="9" id="KW-0479">Metal-binding</keyword>
<reference evidence="13" key="1">
    <citation type="submission" date="2014-11" db="EMBL/GenBank/DDBJ databases">
        <authorList>
            <person name="Hornung B.V."/>
        </authorList>
    </citation>
    <scope>NUCLEOTIDE SEQUENCE</scope>
    <source>
        <strain evidence="13">INE</strain>
    </source>
</reference>
<evidence type="ECO:0000256" key="8">
    <source>
        <dbReference type="ARBA" id="ARBA00049338"/>
    </source>
</evidence>
<evidence type="ECO:0000256" key="5">
    <source>
        <dbReference type="ARBA" id="ARBA00022989"/>
    </source>
</evidence>
<dbReference type="Pfam" id="PF00702">
    <property type="entry name" value="Hydrolase"/>
    <property type="match status" value="1"/>
</dbReference>
<proteinExistence type="inferred from homology"/>
<dbReference type="Proteomes" id="UP001071230">
    <property type="component" value="Unassembled WGS sequence"/>
</dbReference>
<dbReference type="InterPro" id="IPR027256">
    <property type="entry name" value="P-typ_ATPase_IB"/>
</dbReference>
<dbReference type="Proteomes" id="UP000836597">
    <property type="component" value="Chromosome"/>
</dbReference>
<evidence type="ECO:0000313" key="14">
    <source>
        <dbReference type="Proteomes" id="UP001071230"/>
    </source>
</evidence>
<dbReference type="SUPFAM" id="SSF56784">
    <property type="entry name" value="HAD-like"/>
    <property type="match status" value="1"/>
</dbReference>
<dbReference type="EC" id="7.2.2.21" evidence="7"/>
<keyword evidence="9" id="KW-0067">ATP-binding</keyword>
<dbReference type="GO" id="GO:0005886">
    <property type="term" value="C:plasma membrane"/>
    <property type="evidence" value="ECO:0007669"/>
    <property type="project" value="UniProtKB-SubCell"/>
</dbReference>
<keyword evidence="9" id="KW-0547">Nucleotide-binding</keyword>
<protein>
    <recommendedName>
        <fullName evidence="7">Cd(2+)-exporting ATPase</fullName>
        <ecNumber evidence="7">7.2.2.21</ecNumber>
    </recommendedName>
</protein>
<dbReference type="KEGG" id="aacx:DEACI_1113"/>
<evidence type="ECO:0000256" key="1">
    <source>
        <dbReference type="ARBA" id="ARBA00004141"/>
    </source>
</evidence>
<evidence type="ECO:0000256" key="10">
    <source>
        <dbReference type="SAM" id="MobiDB-lite"/>
    </source>
</evidence>
<accession>A0A8S0X3Z8</accession>
<feature type="transmembrane region" description="Helical" evidence="9">
    <location>
        <begin position="739"/>
        <end position="772"/>
    </location>
</feature>
<keyword evidence="3" id="KW-0104">Cadmium</keyword>
<feature type="transmembrane region" description="Helical" evidence="9">
    <location>
        <begin position="401"/>
        <end position="417"/>
    </location>
</feature>
<evidence type="ECO:0000256" key="6">
    <source>
        <dbReference type="ARBA" id="ARBA00023136"/>
    </source>
</evidence>
<evidence type="ECO:0000313" key="12">
    <source>
        <dbReference type="EMBL" id="CAA7600460.1"/>
    </source>
</evidence>
<keyword evidence="5 9" id="KW-1133">Transmembrane helix</keyword>
<dbReference type="InterPro" id="IPR001757">
    <property type="entry name" value="P_typ_ATPase"/>
</dbReference>
<dbReference type="EMBL" id="CDGJ01000032">
    <property type="protein sequence ID" value="CEJ06594.1"/>
    <property type="molecule type" value="Genomic_DNA"/>
</dbReference>
<keyword evidence="6 9" id="KW-0472">Membrane</keyword>
<feature type="transmembrane region" description="Helical" evidence="9">
    <location>
        <begin position="423"/>
        <end position="447"/>
    </location>
</feature>
<feature type="transmembrane region" description="Helical" evidence="9">
    <location>
        <begin position="243"/>
        <end position="263"/>
    </location>
</feature>
<dbReference type="PANTHER" id="PTHR48085">
    <property type="entry name" value="CADMIUM/ZINC-TRANSPORTING ATPASE HMA2-RELATED"/>
    <property type="match status" value="1"/>
</dbReference>
<keyword evidence="4 9" id="KW-0812">Transmembrane</keyword>
<dbReference type="InterPro" id="IPR023299">
    <property type="entry name" value="ATPase_P-typ_cyto_dom_N"/>
</dbReference>
<dbReference type="InterPro" id="IPR036412">
    <property type="entry name" value="HAD-like_sf"/>
</dbReference>
<dbReference type="GO" id="GO:0005524">
    <property type="term" value="F:ATP binding"/>
    <property type="evidence" value="ECO:0007669"/>
    <property type="project" value="UniProtKB-UniRule"/>
</dbReference>
<feature type="domain" description="P-type ATPase A" evidence="11">
    <location>
        <begin position="285"/>
        <end position="382"/>
    </location>
</feature>
<evidence type="ECO:0000256" key="7">
    <source>
        <dbReference type="ARBA" id="ARBA00039103"/>
    </source>
</evidence>
<dbReference type="Gene3D" id="2.70.150.10">
    <property type="entry name" value="Calcium-transporting ATPase, cytoplasmic transduction domain A"/>
    <property type="match status" value="1"/>
</dbReference>
<feature type="compositionally biased region" description="Basic and acidic residues" evidence="10">
    <location>
        <begin position="87"/>
        <end position="144"/>
    </location>
</feature>
<keyword evidence="9" id="KW-1003">Cell membrane</keyword>
<dbReference type="RefSeq" id="WP_261486333.1">
    <property type="nucleotide sequence ID" value="NZ_CDGJ01000032.1"/>
</dbReference>
<comment type="subcellular location">
    <subcellularLocation>
        <location evidence="9">Cell membrane</location>
    </subcellularLocation>
    <subcellularLocation>
        <location evidence="1">Membrane</location>
        <topology evidence="1">Multi-pass membrane protein</topology>
    </subcellularLocation>
</comment>
<feature type="region of interest" description="Disordered" evidence="10">
    <location>
        <begin position="77"/>
        <end position="153"/>
    </location>
</feature>
<dbReference type="InterPro" id="IPR051014">
    <property type="entry name" value="Cation_Transport_ATPase_IB"/>
</dbReference>
<dbReference type="GO" id="GO:0016887">
    <property type="term" value="F:ATP hydrolysis activity"/>
    <property type="evidence" value="ECO:0007669"/>
    <property type="project" value="InterPro"/>
</dbReference>
<dbReference type="Pfam" id="PF00122">
    <property type="entry name" value="E1-E2_ATPase"/>
    <property type="match status" value="1"/>
</dbReference>
<evidence type="ECO:0000259" key="11">
    <source>
        <dbReference type="Pfam" id="PF00122"/>
    </source>
</evidence>
<sequence>MATRRNKTVHSLPGRIRLRVPGLRGDPVLAEAIASHFAGSPGISAARVNVHTGTVLVEYSPQYWDEPGVILSVEETRKGRFSGPEQETDRGVREAVRTSSAPREHRMLEPGRRGGDRHGERKRRSGWERRLADEERAGRERAPEGVKAPETGLPERLDLRGVLTSPSVTRRSLKTVFTGFALGTLLLKRQVIGRSPLAGSEAVADGATVVGLIAAYPLFLWGLKHPQQAKRLPYDAIINALSFTLLVLQESVGGLLLTLLVHLSKLSMGIDQAKARQIIRQVGILPQKSWLIAAGGEVPVPTGSLAAGDLIAVHQGETVPVDGRVVGGEADVGESQLTGIPRPVWKGPEYPVLAGSELLQGNLRIRVERTGRSTRIRAMIRSAARRKGLADREYRERMDRMVLFSLLLAGGILLLTRDTKRTLAVLFSGAPAAAGLALPTAAGVAVGRALDRGIYVRDEKHLLAAADINALVLDKTGTLTDEKAEIREITVIGREYTKAGIIRLAAAAERRADHPVARALRAQAVILRAAPMPEPEKSEEISGFGVKARFKDEEVLIGNFRFMEREKVELAEVEAKARRHQHLGLDPVFIAVNGQVRALLGVHEEISPQSAQLITALRAGGIRKIVLVTRDTREAAKRAASELGITEYHGELTPEDKAAVVRSLKGEGFKVAVAGDGLDDALAMAEAELGIAVGCMGVDSAAKVAGIVIPQREPQRVAEAIYLGQRLKERINQNLSIAFGLNVVGLGLGAAGVLTIVGASILGNIGIIAVIANTYGKTWLEEAFGGAGEVRHVSSAWVDS</sequence>
<evidence type="ECO:0000256" key="3">
    <source>
        <dbReference type="ARBA" id="ARBA00022539"/>
    </source>
</evidence>
<comment type="similarity">
    <text evidence="2 9">Belongs to the cation transport ATPase (P-type) (TC 3.A.3) family. Type IB subfamily.</text>
</comment>
<dbReference type="PRINTS" id="PR00119">
    <property type="entry name" value="CATATPASE"/>
</dbReference>
<evidence type="ECO:0000256" key="2">
    <source>
        <dbReference type="ARBA" id="ARBA00006024"/>
    </source>
</evidence>
<dbReference type="NCBIfam" id="TIGR01525">
    <property type="entry name" value="ATPase-IB_hvy"/>
    <property type="match status" value="1"/>
</dbReference>
<keyword evidence="14" id="KW-1185">Reference proteome</keyword>
<dbReference type="EMBL" id="LR746496">
    <property type="protein sequence ID" value="CAA7600460.1"/>
    <property type="molecule type" value="Genomic_DNA"/>
</dbReference>
<reference evidence="12" key="2">
    <citation type="submission" date="2020-01" db="EMBL/GenBank/DDBJ databases">
        <authorList>
            <person name="Hornung B."/>
        </authorList>
    </citation>
    <scope>NUCLEOTIDE SEQUENCE</scope>
    <source>
        <strain evidence="12">PacBioINE</strain>
    </source>
</reference>
<evidence type="ECO:0000256" key="4">
    <source>
        <dbReference type="ARBA" id="ARBA00022692"/>
    </source>
</evidence>
<gene>
    <name evidence="13" type="ORF">DEACI_1043</name>
    <name evidence="12" type="ORF">DEACI_1113</name>
</gene>
<dbReference type="AlphaFoldDB" id="A0A8S0X3Z8"/>
<organism evidence="12">
    <name type="scientific">Acididesulfobacillus acetoxydans</name>
    <dbReference type="NCBI Taxonomy" id="1561005"/>
    <lineage>
        <taxon>Bacteria</taxon>
        <taxon>Bacillati</taxon>
        <taxon>Bacillota</taxon>
        <taxon>Clostridia</taxon>
        <taxon>Eubacteriales</taxon>
        <taxon>Peptococcaceae</taxon>
        <taxon>Acididesulfobacillus</taxon>
    </lineage>
</organism>
<evidence type="ECO:0000256" key="9">
    <source>
        <dbReference type="RuleBase" id="RU362081"/>
    </source>
</evidence>
<dbReference type="InterPro" id="IPR018303">
    <property type="entry name" value="ATPase_P-typ_P_site"/>
</dbReference>
<dbReference type="GO" id="GO:0008551">
    <property type="term" value="F:P-type cadmium transporter activity"/>
    <property type="evidence" value="ECO:0007669"/>
    <property type="project" value="UniProtKB-EC"/>
</dbReference>
<comment type="catalytic activity">
    <reaction evidence="8">
        <text>Cd(2+)(in) + ATP + H2O = Cd(2+)(out) + ADP + phosphate + H(+)</text>
        <dbReference type="Rhea" id="RHEA:12132"/>
        <dbReference type="ChEBI" id="CHEBI:15377"/>
        <dbReference type="ChEBI" id="CHEBI:15378"/>
        <dbReference type="ChEBI" id="CHEBI:30616"/>
        <dbReference type="ChEBI" id="CHEBI:43474"/>
        <dbReference type="ChEBI" id="CHEBI:48775"/>
        <dbReference type="ChEBI" id="CHEBI:456216"/>
        <dbReference type="EC" id="7.2.2.21"/>
    </reaction>
</comment>
<dbReference type="NCBIfam" id="TIGR01494">
    <property type="entry name" value="ATPase_P-type"/>
    <property type="match status" value="1"/>
</dbReference>
<dbReference type="PROSITE" id="PS00154">
    <property type="entry name" value="ATPASE_E1_E2"/>
    <property type="match status" value="1"/>
</dbReference>
<dbReference type="Gene3D" id="3.40.50.1000">
    <property type="entry name" value="HAD superfamily/HAD-like"/>
    <property type="match status" value="1"/>
</dbReference>
<dbReference type="Gene3D" id="3.40.1110.10">
    <property type="entry name" value="Calcium-transporting ATPase, cytoplasmic domain N"/>
    <property type="match status" value="1"/>
</dbReference>
<dbReference type="SUPFAM" id="SSF81653">
    <property type="entry name" value="Calcium ATPase, transduction domain A"/>
    <property type="match status" value="1"/>
</dbReference>
<dbReference type="GO" id="GO:0046872">
    <property type="term" value="F:metal ion binding"/>
    <property type="evidence" value="ECO:0007669"/>
    <property type="project" value="UniProtKB-KW"/>
</dbReference>
<evidence type="ECO:0000313" key="13">
    <source>
        <dbReference type="EMBL" id="CEJ06594.1"/>
    </source>
</evidence>
<dbReference type="InterPro" id="IPR023214">
    <property type="entry name" value="HAD_sf"/>
</dbReference>